<name>A0A645DA54_9ZZZZ</name>
<feature type="region of interest" description="Disordered" evidence="1">
    <location>
        <begin position="198"/>
        <end position="225"/>
    </location>
</feature>
<feature type="region of interest" description="Disordered" evidence="1">
    <location>
        <begin position="72"/>
        <end position="106"/>
    </location>
</feature>
<gene>
    <name evidence="2" type="ORF">SDC9_133152</name>
</gene>
<comment type="caution">
    <text evidence="2">The sequence shown here is derived from an EMBL/GenBank/DDBJ whole genome shotgun (WGS) entry which is preliminary data.</text>
</comment>
<feature type="compositionally biased region" description="Polar residues" evidence="1">
    <location>
        <begin position="201"/>
        <end position="218"/>
    </location>
</feature>
<evidence type="ECO:0000313" key="2">
    <source>
        <dbReference type="EMBL" id="MPM86069.1"/>
    </source>
</evidence>
<organism evidence="2">
    <name type="scientific">bioreactor metagenome</name>
    <dbReference type="NCBI Taxonomy" id="1076179"/>
    <lineage>
        <taxon>unclassified sequences</taxon>
        <taxon>metagenomes</taxon>
        <taxon>ecological metagenomes</taxon>
    </lineage>
</organism>
<evidence type="ECO:0000256" key="1">
    <source>
        <dbReference type="SAM" id="MobiDB-lite"/>
    </source>
</evidence>
<feature type="compositionally biased region" description="Low complexity" evidence="1">
    <location>
        <begin position="72"/>
        <end position="81"/>
    </location>
</feature>
<dbReference type="EMBL" id="VSSQ01034198">
    <property type="protein sequence ID" value="MPM86069.1"/>
    <property type="molecule type" value="Genomic_DNA"/>
</dbReference>
<dbReference type="AlphaFoldDB" id="A0A645DA54"/>
<protein>
    <submittedName>
        <fullName evidence="2">Uncharacterized protein</fullName>
    </submittedName>
</protein>
<accession>A0A645DA54</accession>
<reference evidence="2" key="1">
    <citation type="submission" date="2019-08" db="EMBL/GenBank/DDBJ databases">
        <authorList>
            <person name="Kucharzyk K."/>
            <person name="Murdoch R.W."/>
            <person name="Higgins S."/>
            <person name="Loffler F."/>
        </authorList>
    </citation>
    <scope>NUCLEOTIDE SEQUENCE</scope>
</reference>
<sequence>MLAVLRALAHRLSLRLTLAPGLLAAGLLPAGSGRGAVGRGGLGPTAGGTLGTLTTLLRRPVRRTLRRLSGSRLRRGPLGTSAAPPTGRGRARCSGAGRLTGLRGPDRGDQVGLAHAGGALDPQPAGHLAQLGQHFGLEPTRGALGRRRGRVVHRGRRIRRFGHGIPFRGPGRTTDVTPVLGLRRPAVRISAALPRECPSGTAIQGSGNAPRVPTTTIGSRGDDRTIPTALRSDCAAVRPHYCPEGDRGLCRHGEIR</sequence>
<proteinExistence type="predicted"/>